<organism evidence="1">
    <name type="scientific">Blumeria graminis f. sp. tritici 96224</name>
    <dbReference type="NCBI Taxonomy" id="1268274"/>
    <lineage>
        <taxon>Eukaryota</taxon>
        <taxon>Fungi</taxon>
        <taxon>Dikarya</taxon>
        <taxon>Ascomycota</taxon>
        <taxon>Pezizomycotina</taxon>
        <taxon>Leotiomycetes</taxon>
        <taxon>Erysiphales</taxon>
        <taxon>Erysiphaceae</taxon>
        <taxon>Blumeria</taxon>
    </lineage>
</organism>
<protein>
    <submittedName>
        <fullName evidence="1">BgtE-5712</fullName>
    </submittedName>
</protein>
<dbReference type="OrthoDB" id="10318940at2759"/>
<evidence type="ECO:0000313" key="1">
    <source>
        <dbReference type="EMBL" id="SUZ08732.1"/>
    </source>
</evidence>
<dbReference type="AlphaFoldDB" id="A0A381L5H8"/>
<sequence length="307" mass="35319">MDKLTCVLALMTAIPNLTEPWNRVVMVGDYNEQNYRVHYTPGPPSLPIPQDEKILVTPYRVSKSGTSLMAYCSFSLGMQQIVENVFPQASKLLYQPDIKFAENKGDYDNCEQQIYKLNSNPRIEIEIERLESTRCTHAIISQLALKSKLRVTGRFKCYAPYENTRVPTIHARGPVRLTKDVWKPIMSVGDQEEPMKYVLAWFQGHLYVFQIYWGDSGYWQLLTPIGNEKNNGRIIYDFVFKNNPDLLKLMNSIRRSLSNHDIDVESVPSRGQIEALNRKEFRSLPTLHTLKVISITAFLLCDAPKEP</sequence>
<accession>A0A381L5H8</accession>
<name>A0A381L5H8_BLUGR</name>
<proteinExistence type="predicted"/>
<gene>
    <name evidence="1" type="ORF">BGT96224V2_LOCUS1958</name>
</gene>
<reference evidence="1" key="1">
    <citation type="submission" date="2018-07" db="EMBL/GenBank/DDBJ databases">
        <authorList>
            <person name="Quirk P.G."/>
            <person name="Krulwich T.A."/>
        </authorList>
    </citation>
    <scope>NUCLEOTIDE SEQUENCE</scope>
    <source>
        <strain evidence="1">96224</strain>
    </source>
</reference>
<dbReference type="EMBL" id="UIGY01000028">
    <property type="protein sequence ID" value="SUZ08732.1"/>
    <property type="molecule type" value="Genomic_DNA"/>
</dbReference>